<name>A0A834X1S6_9FABA</name>
<reference evidence="1" key="1">
    <citation type="submission" date="2020-09" db="EMBL/GenBank/DDBJ databases">
        <title>Genome-Enabled Discovery of Anthraquinone Biosynthesis in Senna tora.</title>
        <authorList>
            <person name="Kang S.-H."/>
            <person name="Pandey R.P."/>
            <person name="Lee C.-M."/>
            <person name="Sim J.-S."/>
            <person name="Jeong J.-T."/>
            <person name="Choi B.-S."/>
            <person name="Jung M."/>
            <person name="Ginzburg D."/>
            <person name="Zhao K."/>
            <person name="Won S.Y."/>
            <person name="Oh T.-J."/>
            <person name="Yu Y."/>
            <person name="Kim N.-H."/>
            <person name="Lee O.R."/>
            <person name="Lee T.-H."/>
            <person name="Bashyal P."/>
            <person name="Kim T.-S."/>
            <person name="Lee W.-H."/>
            <person name="Kawkins C."/>
            <person name="Kim C.-K."/>
            <person name="Kim J.S."/>
            <person name="Ahn B.O."/>
            <person name="Rhee S.Y."/>
            <person name="Sohng J.K."/>
        </authorList>
    </citation>
    <scope>NUCLEOTIDE SEQUENCE</scope>
    <source>
        <tissue evidence="1">Leaf</tissue>
    </source>
</reference>
<keyword evidence="2" id="KW-1185">Reference proteome</keyword>
<dbReference type="Proteomes" id="UP000634136">
    <property type="component" value="Unassembled WGS sequence"/>
</dbReference>
<evidence type="ECO:0000313" key="2">
    <source>
        <dbReference type="Proteomes" id="UP000634136"/>
    </source>
</evidence>
<protein>
    <submittedName>
        <fullName evidence="1">Uncharacterized protein</fullName>
    </submittedName>
</protein>
<sequence length="17" mass="1912">MEGPILGFEPEAHQTQK</sequence>
<dbReference type="AlphaFoldDB" id="A0A834X1S6"/>
<organism evidence="1 2">
    <name type="scientific">Senna tora</name>
    <dbReference type="NCBI Taxonomy" id="362788"/>
    <lineage>
        <taxon>Eukaryota</taxon>
        <taxon>Viridiplantae</taxon>
        <taxon>Streptophyta</taxon>
        <taxon>Embryophyta</taxon>
        <taxon>Tracheophyta</taxon>
        <taxon>Spermatophyta</taxon>
        <taxon>Magnoliopsida</taxon>
        <taxon>eudicotyledons</taxon>
        <taxon>Gunneridae</taxon>
        <taxon>Pentapetalae</taxon>
        <taxon>rosids</taxon>
        <taxon>fabids</taxon>
        <taxon>Fabales</taxon>
        <taxon>Fabaceae</taxon>
        <taxon>Caesalpinioideae</taxon>
        <taxon>Cassia clade</taxon>
        <taxon>Senna</taxon>
    </lineage>
</organism>
<evidence type="ECO:0000313" key="1">
    <source>
        <dbReference type="EMBL" id="KAF7835978.1"/>
    </source>
</evidence>
<comment type="caution">
    <text evidence="1">The sequence shown here is derived from an EMBL/GenBank/DDBJ whole genome shotgun (WGS) entry which is preliminary data.</text>
</comment>
<proteinExistence type="predicted"/>
<dbReference type="EMBL" id="JAAIUW010000004">
    <property type="protein sequence ID" value="KAF7835978.1"/>
    <property type="molecule type" value="Genomic_DNA"/>
</dbReference>
<accession>A0A834X1S6</accession>
<gene>
    <name evidence="1" type="ORF">G2W53_010837</name>
</gene>